<accession>A0A1W4WMU3</accession>
<dbReference type="InterPro" id="IPR001135">
    <property type="entry name" value="NADH_Q_OxRdtase_suD"/>
</dbReference>
<dbReference type="PANTHER" id="PTHR11993">
    <property type="entry name" value="NADH-UBIQUINONE OXIDOREDUCTASE 49 KDA SUBUNIT"/>
    <property type="match status" value="1"/>
</dbReference>
<dbReference type="GO" id="GO:0048038">
    <property type="term" value="F:quinone binding"/>
    <property type="evidence" value="ECO:0007669"/>
    <property type="project" value="InterPro"/>
</dbReference>
<dbReference type="GO" id="GO:0006120">
    <property type="term" value="P:mitochondrial electron transport, NADH to ubiquinone"/>
    <property type="evidence" value="ECO:0007669"/>
    <property type="project" value="TreeGrafter"/>
</dbReference>
<keyword evidence="2" id="KW-0813">Transport</keyword>
<keyword evidence="4" id="KW-0520">NAD</keyword>
<dbReference type="GO" id="GO:0005739">
    <property type="term" value="C:mitochondrion"/>
    <property type="evidence" value="ECO:0007669"/>
    <property type="project" value="GOC"/>
</dbReference>
<dbReference type="InParanoid" id="A0A1W4WMU3"/>
<evidence type="ECO:0000256" key="1">
    <source>
        <dbReference type="ARBA" id="ARBA00005769"/>
    </source>
</evidence>
<gene>
    <name evidence="9" type="primary">LOC108734340</name>
</gene>
<dbReference type="GO" id="GO:0051287">
    <property type="term" value="F:NAD binding"/>
    <property type="evidence" value="ECO:0007669"/>
    <property type="project" value="InterPro"/>
</dbReference>
<dbReference type="PANTHER" id="PTHR11993:SF10">
    <property type="entry name" value="NADH DEHYDROGENASE [UBIQUINONE] IRON-SULFUR PROTEIN 2, MITOCHONDRIAL"/>
    <property type="match status" value="1"/>
</dbReference>
<dbReference type="AlphaFoldDB" id="A0A1W4WMU3"/>
<dbReference type="RefSeq" id="XP_018321360.1">
    <property type="nucleotide sequence ID" value="XM_018465858.1"/>
</dbReference>
<evidence type="ECO:0000313" key="8">
    <source>
        <dbReference type="Proteomes" id="UP000192223"/>
    </source>
</evidence>
<dbReference type="FunFam" id="1.10.645.10:FF:000005">
    <property type="entry name" value="NADH-quinone oxidoreductase subunit D"/>
    <property type="match status" value="1"/>
</dbReference>
<dbReference type="GO" id="GO:0016651">
    <property type="term" value="F:oxidoreductase activity, acting on NAD(P)H"/>
    <property type="evidence" value="ECO:0007669"/>
    <property type="project" value="InterPro"/>
</dbReference>
<dbReference type="Proteomes" id="UP000192223">
    <property type="component" value="Unplaced"/>
</dbReference>
<dbReference type="OrthoDB" id="1009at2759"/>
<evidence type="ECO:0000256" key="5">
    <source>
        <dbReference type="ARBA" id="ARBA00030505"/>
    </source>
</evidence>
<evidence type="ECO:0000256" key="2">
    <source>
        <dbReference type="ARBA" id="ARBA00022448"/>
    </source>
</evidence>
<keyword evidence="3" id="KW-1278">Translocase</keyword>
<proteinExistence type="inferred from homology"/>
<evidence type="ECO:0000256" key="3">
    <source>
        <dbReference type="ARBA" id="ARBA00022967"/>
    </source>
</evidence>
<dbReference type="Gene3D" id="1.10.645.10">
    <property type="entry name" value="Cytochrome-c3 Hydrogenase, chain B"/>
    <property type="match status" value="1"/>
</dbReference>
<evidence type="ECO:0000256" key="4">
    <source>
        <dbReference type="ARBA" id="ARBA00023027"/>
    </source>
</evidence>
<name>A0A1W4WMU3_AGRPL</name>
<keyword evidence="8" id="KW-1185">Reference proteome</keyword>
<comment type="similarity">
    <text evidence="1">Belongs to the complex I 49 kDa subunit family.</text>
</comment>
<evidence type="ECO:0000313" key="9">
    <source>
        <dbReference type="RefSeq" id="XP_018321360.1"/>
    </source>
</evidence>
<dbReference type="SUPFAM" id="SSF56762">
    <property type="entry name" value="HydB/Nqo4-like"/>
    <property type="match status" value="1"/>
</dbReference>
<dbReference type="KEGG" id="apln:108734340"/>
<evidence type="ECO:0000259" key="7">
    <source>
        <dbReference type="Pfam" id="PF00346"/>
    </source>
</evidence>
<feature type="domain" description="NADH-quinone oxidoreductase subunit D" evidence="7">
    <location>
        <begin position="186"/>
        <end position="457"/>
    </location>
</feature>
<dbReference type="InterPro" id="IPR022885">
    <property type="entry name" value="NDH1_su_D/H"/>
</dbReference>
<dbReference type="HAMAP" id="MF_01358">
    <property type="entry name" value="NDH1_NuoD"/>
    <property type="match status" value="1"/>
</dbReference>
<organism evidence="8 9">
    <name type="scientific">Agrilus planipennis</name>
    <name type="common">Emerald ash borer</name>
    <name type="synonym">Agrilus marcopoli</name>
    <dbReference type="NCBI Taxonomy" id="224129"/>
    <lineage>
        <taxon>Eukaryota</taxon>
        <taxon>Metazoa</taxon>
        <taxon>Ecdysozoa</taxon>
        <taxon>Arthropoda</taxon>
        <taxon>Hexapoda</taxon>
        <taxon>Insecta</taxon>
        <taxon>Pterygota</taxon>
        <taxon>Neoptera</taxon>
        <taxon>Endopterygota</taxon>
        <taxon>Coleoptera</taxon>
        <taxon>Polyphaga</taxon>
        <taxon>Elateriformia</taxon>
        <taxon>Buprestoidea</taxon>
        <taxon>Buprestidae</taxon>
        <taxon>Agrilinae</taxon>
        <taxon>Agrilus</taxon>
    </lineage>
</organism>
<dbReference type="STRING" id="224129.A0A1W4WMU3"/>
<dbReference type="GeneID" id="108734340"/>
<dbReference type="Pfam" id="PF00346">
    <property type="entry name" value="Complex1_49kDa"/>
    <property type="match status" value="1"/>
</dbReference>
<evidence type="ECO:0000256" key="6">
    <source>
        <dbReference type="ARBA" id="ARBA00031562"/>
    </source>
</evidence>
<dbReference type="NCBIfam" id="TIGR01962">
    <property type="entry name" value="NuoD"/>
    <property type="match status" value="1"/>
</dbReference>
<sequence length="457" mass="53025">MSILKTFVRSNIILKLPKKIIKRNASKWFPDVKFLEQFDGPVMYPNEEVSEFFRTRRPFYDKPKVPERKINNITLNFGPQHPSAHGVLRLILELEGELVRKVIPHIGLLHRGTEKIMEYEHFLQCGPFLDRLDYCSVLCCEHTYYLAIEKLMKIEVPRRAKYIRVMMCEVTRIINHILAVTCHILDLGGLSPLFWLYEEREKCFELVERCCGARFHANYFRPGGVSQDIPIGLMADIYDFIKKFPERLDETDDLLEQNRIWKLRTKDKGIINAEEAINNSFSGVALRGSGVKWDLRKTQPYEVYDEMEFDVPIGITGDMHDRYKCRMEEMRQSCRIIEQCINKMPPGEIKTDDWKACPPKRREMKTSMEALIHHFKYYTQGFQIPPGATYTATENPKGEFGIYLVSDGGSKPYRCRLKSPSFTHLAGVGIMLDKNAFLADVVGYLGSLDMVFGCCDR</sequence>
<dbReference type="InterPro" id="IPR029014">
    <property type="entry name" value="NiFe-Hase_large"/>
</dbReference>
<protein>
    <recommendedName>
        <fullName evidence="5">Complex I-49kD</fullName>
    </recommendedName>
    <alternativeName>
        <fullName evidence="6">NADH-ubiquinone oxidoreductase 49 kDa subunit</fullName>
    </alternativeName>
</protein>
<reference evidence="9" key="1">
    <citation type="submission" date="2025-08" db="UniProtKB">
        <authorList>
            <consortium name="RefSeq"/>
        </authorList>
    </citation>
    <scope>IDENTIFICATION</scope>
    <source>
        <tissue evidence="9">Entire body</tissue>
    </source>
</reference>
<dbReference type="NCBIfam" id="NF004739">
    <property type="entry name" value="PRK06075.1"/>
    <property type="match status" value="1"/>
</dbReference>